<dbReference type="GO" id="GO:0016787">
    <property type="term" value="F:hydrolase activity"/>
    <property type="evidence" value="ECO:0007669"/>
    <property type="project" value="InterPro"/>
</dbReference>
<name>A0A1I5XFH5_9BACT</name>
<accession>A0A1I5XFH5</accession>
<dbReference type="InterPro" id="IPR010496">
    <property type="entry name" value="AL/BT2_dom"/>
</dbReference>
<evidence type="ECO:0000259" key="1">
    <source>
        <dbReference type="Pfam" id="PF06439"/>
    </source>
</evidence>
<gene>
    <name evidence="2" type="ORF">SAMN04515674_114111</name>
</gene>
<evidence type="ECO:0000313" key="3">
    <source>
        <dbReference type="Proteomes" id="UP000199306"/>
    </source>
</evidence>
<reference evidence="2 3" key="1">
    <citation type="submission" date="2016-10" db="EMBL/GenBank/DDBJ databases">
        <authorList>
            <person name="de Groot N.N."/>
        </authorList>
    </citation>
    <scope>NUCLEOTIDE SEQUENCE [LARGE SCALE GENOMIC DNA]</scope>
    <source>
        <strain evidence="3">E92,LMG 26720,CCM 7988</strain>
    </source>
</reference>
<organism evidence="2 3">
    <name type="scientific">Pseudarcicella hirudinis</name>
    <dbReference type="NCBI Taxonomy" id="1079859"/>
    <lineage>
        <taxon>Bacteria</taxon>
        <taxon>Pseudomonadati</taxon>
        <taxon>Bacteroidota</taxon>
        <taxon>Cytophagia</taxon>
        <taxon>Cytophagales</taxon>
        <taxon>Flectobacillaceae</taxon>
        <taxon>Pseudarcicella</taxon>
    </lineage>
</organism>
<feature type="domain" description="3-keto-alpha-glucoside-1,2-lyase/3-keto-2-hydroxy-glucal hydratase" evidence="1">
    <location>
        <begin position="158"/>
        <end position="322"/>
    </location>
</feature>
<dbReference type="STRING" id="1079859.SAMN04515674_114111"/>
<keyword evidence="3" id="KW-1185">Reference proteome</keyword>
<dbReference type="RefSeq" id="WP_229632992.1">
    <property type="nucleotide sequence ID" value="NZ_FOXH01000014.1"/>
</dbReference>
<protein>
    <recommendedName>
        <fullName evidence="1">3-keto-alpha-glucoside-1,2-lyase/3-keto-2-hydroxy-glucal hydratase domain-containing protein</fullName>
    </recommendedName>
</protein>
<dbReference type="Gene3D" id="2.60.120.560">
    <property type="entry name" value="Exo-inulinase, domain 1"/>
    <property type="match status" value="1"/>
</dbReference>
<evidence type="ECO:0000313" key="2">
    <source>
        <dbReference type="EMBL" id="SFQ30718.1"/>
    </source>
</evidence>
<dbReference type="Pfam" id="PF06439">
    <property type="entry name" value="3keto-disac_hyd"/>
    <property type="match status" value="1"/>
</dbReference>
<dbReference type="Proteomes" id="UP000199306">
    <property type="component" value="Unassembled WGS sequence"/>
</dbReference>
<dbReference type="EMBL" id="FOXH01000014">
    <property type="protein sequence ID" value="SFQ30718.1"/>
    <property type="molecule type" value="Genomic_DNA"/>
</dbReference>
<proteinExistence type="predicted"/>
<sequence length="326" mass="35829">MNQKSKTSLLCFSSRQFMVVFTLLLTVFTVQISHSLYAKPAAASIEGRWDITINVDGKPAPAWLEVRHSGHHTLVGQFVCIVGSARPISVVHFKDDKFSFAIPPQWEQGENDLKIEGTVQGETISGTLITADGKTRTWTGVRAPVLRRTSQPVWGKPIRLTEGNQMMAWHAEGNNQWIAENGILRSPKSGANLVTNEKFNDFKLHVEFRIPKGSNSGVYLRGRYEAQVTDSKGMEPALDQMGAIYGFLTPSEMVAKEAGEWNTYDITLIGRMITIVANGKTVISNQEIPGITGGAIDSKEGEPGPLLIQGDHGPVEYRNIIITPAK</sequence>
<dbReference type="AlphaFoldDB" id="A0A1I5XFH5"/>